<dbReference type="RefSeq" id="XP_018192305.1">
    <property type="nucleotide sequence ID" value="XM_018331643.1"/>
</dbReference>
<sequence>MDTPRAVLLILILLFLFLSPDPQQPSPTQGHELDDLIVEERRRLDLLNRTRYGDFDAPNNRWLNITGLREEDGFAWQLLPTIKERAREQLKGAVGERGLRELEGNIEELPPAAEPEAGLPEALKHSVIPLYQNLTGFLHGEWVRSKAVPQIPVPHINLTESVPHLFFASETFERNVTGPNGDIQIDLDEKVSRTLKGDDAGLVREVTAQMTIKDDVSGGDGWMARLHGVHYPTFGAVVLTTTSERFAGLFALPHFSLSERTYSLSQRLLNRTISSSINSQVSKGWLAPLNPWSSTPGHPADIPSKPRCEYIVYLQQHAADFSDKDGGNQQVLRQIEDELRYPTGASLPSAPPLVMSALIFSPDCGILLESKSQPETSAAESLHITGPKIESYISQARNYSLLFACIMIMQIILLMRQMKDASTPSTRSRISFYTIAMMSMGDGFATMAFSAIGLFTDSVFLPFIATSFLSLFCVSFFGMKFLMEIWTVQAPERQERERERQAAAQAANSTTNTTATSMPIITASGADTLPLPVTARRPNETSATPIIIAPDQDSPPDTPTPSPAPNNPTTTNTTTPAQTPGSARREFGALYSRFYFLLLILIFLSLHAMSWPPGLRSAYTNGLALTYLSFWVPQIYRNIMRNCRKALRWEYVVGQSILRLAPFMYFYTVPGNVLFAKTDRTAALVLIGWVWIQICVLVSQEVLGPRFFVPRGWAPEAYDYHPVLREDDLESGATMPIGFSAAEAEAEAGSPSSPSAAVPGSSSGRQGGKRTFDCAICMNNIEVPIIPAGSGAEGGGRDESGGGGITGGGTTSTLLARRAYMVTPCRHIFHSDCLEGWMRFRLQCPICRETLPPL</sequence>
<evidence type="ECO:0000256" key="19">
    <source>
        <dbReference type="PROSITE-ProRule" id="PRU00175"/>
    </source>
</evidence>
<dbReference type="OrthoDB" id="9984778at2759"/>
<feature type="compositionally biased region" description="Pro residues" evidence="20">
    <location>
        <begin position="556"/>
        <end position="566"/>
    </location>
</feature>
<dbReference type="AlphaFoldDB" id="A0A165JXJ1"/>
<feature type="transmembrane region" description="Helical" evidence="21">
    <location>
        <begin position="460"/>
        <end position="483"/>
    </location>
</feature>
<dbReference type="SUPFAM" id="SSF57850">
    <property type="entry name" value="RING/U-box"/>
    <property type="match status" value="1"/>
</dbReference>
<dbReference type="Gene3D" id="3.30.40.10">
    <property type="entry name" value="Zinc/RING finger domain, C3HC4 (zinc finger)"/>
    <property type="match status" value="1"/>
</dbReference>
<dbReference type="Pfam" id="PF11145">
    <property type="entry name" value="DUF2921"/>
    <property type="match status" value="2"/>
</dbReference>
<feature type="region of interest" description="Disordered" evidence="20">
    <location>
        <begin position="494"/>
        <end position="518"/>
    </location>
</feature>
<dbReference type="InterPro" id="IPR021319">
    <property type="entry name" value="DUF2921"/>
</dbReference>
<evidence type="ECO:0000313" key="25">
    <source>
        <dbReference type="Proteomes" id="UP000076632"/>
    </source>
</evidence>
<feature type="region of interest" description="Disordered" evidence="20">
    <location>
        <begin position="788"/>
        <end position="809"/>
    </location>
</feature>
<feature type="transmembrane region" description="Helical" evidence="21">
    <location>
        <begin position="682"/>
        <end position="703"/>
    </location>
</feature>
<comment type="subunit">
    <text evidence="15">Component of the DSC E3 ubiquitin ligase complex composed of dscA, dscB, dscC and dscD.</text>
</comment>
<dbReference type="GO" id="GO:0008270">
    <property type="term" value="F:zinc ion binding"/>
    <property type="evidence" value="ECO:0007669"/>
    <property type="project" value="UniProtKB-KW"/>
</dbReference>
<dbReference type="PANTHER" id="PTHR22763:SF162">
    <property type="entry name" value="TRANSMEMBRANE E3 UBIQUITIN-PROTEIN LIGASE 1"/>
    <property type="match status" value="1"/>
</dbReference>
<name>A0A165JXJ1_XYLHT</name>
<dbReference type="GO" id="GO:0044695">
    <property type="term" value="C:Dsc E3 ubiquitin ligase complex"/>
    <property type="evidence" value="ECO:0007669"/>
    <property type="project" value="TreeGrafter"/>
</dbReference>
<dbReference type="STRING" id="1328760.A0A165JXJ1"/>
<comment type="subcellular location">
    <subcellularLocation>
        <location evidence="2">Endomembrane system</location>
        <topology evidence="2">Multi-pass membrane protein</topology>
    </subcellularLocation>
</comment>
<evidence type="ECO:0000256" key="18">
    <source>
        <dbReference type="ARBA" id="ARBA00082128"/>
    </source>
</evidence>
<comment type="function">
    <text evidence="14">Catalytic component of the DSC E3 ubiquitin ligase complex which is required for the srbA transcriptional activator proteolytic cleavage to release the soluble transcription factor from the membrane in low oxygen or sterol conditions. Required for growth during hypoxia and triazole drug susceptibility, as well as for virulence in a murine model of invasive pulmonary aspergillosis (IPA).</text>
</comment>
<evidence type="ECO:0000259" key="23">
    <source>
        <dbReference type="PROSITE" id="PS50089"/>
    </source>
</evidence>
<dbReference type="EMBL" id="KV407454">
    <property type="protein sequence ID" value="KZF26750.1"/>
    <property type="molecule type" value="Genomic_DNA"/>
</dbReference>
<dbReference type="GeneID" id="28896780"/>
<feature type="transmembrane region" description="Helical" evidence="21">
    <location>
        <begin position="430"/>
        <end position="454"/>
    </location>
</feature>
<evidence type="ECO:0000256" key="2">
    <source>
        <dbReference type="ARBA" id="ARBA00004127"/>
    </source>
</evidence>
<keyword evidence="5" id="KW-0808">Transferase</keyword>
<evidence type="ECO:0000256" key="4">
    <source>
        <dbReference type="ARBA" id="ARBA00012483"/>
    </source>
</evidence>
<evidence type="ECO:0000256" key="5">
    <source>
        <dbReference type="ARBA" id="ARBA00022679"/>
    </source>
</evidence>
<keyword evidence="6 21" id="KW-0812">Transmembrane</keyword>
<comment type="pathway">
    <text evidence="3">Protein modification; protein ubiquitination.</text>
</comment>
<keyword evidence="9 19" id="KW-0863">Zinc-finger</keyword>
<dbReference type="InterPro" id="IPR050731">
    <property type="entry name" value="HRD1_E3_ubiq-ligases"/>
</dbReference>
<dbReference type="InParanoid" id="A0A165JXJ1"/>
<protein>
    <recommendedName>
        <fullName evidence="16">DSC E3 ubiquitin ligase complex subunit A</fullName>
        <ecNumber evidence="4">2.3.2.27</ecNumber>
    </recommendedName>
    <alternativeName>
        <fullName evidence="17">Defective for SREBP cleavage protein A</fullName>
    </alternativeName>
    <alternativeName>
        <fullName evidence="18">RING-type E3 ubiquitin transferase dscA</fullName>
    </alternativeName>
</protein>
<dbReference type="GO" id="GO:0012505">
    <property type="term" value="C:endomembrane system"/>
    <property type="evidence" value="ECO:0007669"/>
    <property type="project" value="UniProtKB-SubCell"/>
</dbReference>
<gene>
    <name evidence="24" type="ORF">L228DRAFT_243262</name>
</gene>
<feature type="transmembrane region" description="Helical" evidence="21">
    <location>
        <begin position="399"/>
        <end position="418"/>
    </location>
</feature>
<evidence type="ECO:0000256" key="6">
    <source>
        <dbReference type="ARBA" id="ARBA00022692"/>
    </source>
</evidence>
<dbReference type="InterPro" id="IPR013083">
    <property type="entry name" value="Znf_RING/FYVE/PHD"/>
</dbReference>
<feature type="compositionally biased region" description="Low complexity" evidence="20">
    <location>
        <begin position="748"/>
        <end position="764"/>
    </location>
</feature>
<evidence type="ECO:0000256" key="17">
    <source>
        <dbReference type="ARBA" id="ARBA00077885"/>
    </source>
</evidence>
<feature type="region of interest" description="Disordered" evidence="20">
    <location>
        <begin position="545"/>
        <end position="582"/>
    </location>
</feature>
<reference evidence="24 25" key="1">
    <citation type="journal article" date="2016" name="Fungal Biol.">
        <title>The genome of Xylona heveae provides a window into fungal endophytism.</title>
        <authorList>
            <person name="Gazis R."/>
            <person name="Kuo A."/>
            <person name="Riley R."/>
            <person name="LaButti K."/>
            <person name="Lipzen A."/>
            <person name="Lin J."/>
            <person name="Amirebrahimi M."/>
            <person name="Hesse C.N."/>
            <person name="Spatafora J.W."/>
            <person name="Henrissat B."/>
            <person name="Hainaut M."/>
            <person name="Grigoriev I.V."/>
            <person name="Hibbett D.S."/>
        </authorList>
    </citation>
    <scope>NUCLEOTIDE SEQUENCE [LARGE SCALE GENOMIC DNA]</scope>
    <source>
        <strain evidence="24 25">TC161</strain>
    </source>
</reference>
<evidence type="ECO:0000256" key="22">
    <source>
        <dbReference type="SAM" id="SignalP"/>
    </source>
</evidence>
<evidence type="ECO:0000256" key="14">
    <source>
        <dbReference type="ARBA" id="ARBA00056116"/>
    </source>
</evidence>
<evidence type="ECO:0000256" key="7">
    <source>
        <dbReference type="ARBA" id="ARBA00022723"/>
    </source>
</evidence>
<evidence type="ECO:0000256" key="1">
    <source>
        <dbReference type="ARBA" id="ARBA00000900"/>
    </source>
</evidence>
<dbReference type="PROSITE" id="PS50089">
    <property type="entry name" value="ZF_RING_2"/>
    <property type="match status" value="1"/>
</dbReference>
<feature type="chain" id="PRO_5007860377" description="DSC E3 ubiquitin ligase complex subunit A" evidence="22">
    <location>
        <begin position="26"/>
        <end position="854"/>
    </location>
</feature>
<keyword evidence="12 21" id="KW-1133">Transmembrane helix</keyword>
<feature type="transmembrane region" description="Helical" evidence="21">
    <location>
        <begin position="594"/>
        <end position="612"/>
    </location>
</feature>
<dbReference type="FunCoup" id="A0A165JXJ1">
    <property type="interactions" value="43"/>
</dbReference>
<dbReference type="Pfam" id="PF13639">
    <property type="entry name" value="zf-RING_2"/>
    <property type="match status" value="1"/>
</dbReference>
<evidence type="ECO:0000256" key="11">
    <source>
        <dbReference type="ARBA" id="ARBA00022833"/>
    </source>
</evidence>
<dbReference type="EC" id="2.3.2.27" evidence="4"/>
<evidence type="ECO:0000256" key="21">
    <source>
        <dbReference type="SAM" id="Phobius"/>
    </source>
</evidence>
<evidence type="ECO:0000256" key="13">
    <source>
        <dbReference type="ARBA" id="ARBA00023136"/>
    </source>
</evidence>
<dbReference type="SMART" id="SM00184">
    <property type="entry name" value="RING"/>
    <property type="match status" value="1"/>
</dbReference>
<keyword evidence="11" id="KW-0862">Zinc</keyword>
<dbReference type="GO" id="GO:0061630">
    <property type="term" value="F:ubiquitin protein ligase activity"/>
    <property type="evidence" value="ECO:0007669"/>
    <property type="project" value="UniProtKB-EC"/>
</dbReference>
<dbReference type="GO" id="GO:0043161">
    <property type="term" value="P:proteasome-mediated ubiquitin-dependent protein catabolic process"/>
    <property type="evidence" value="ECO:0007669"/>
    <property type="project" value="TreeGrafter"/>
</dbReference>
<evidence type="ECO:0000256" key="3">
    <source>
        <dbReference type="ARBA" id="ARBA00004906"/>
    </source>
</evidence>
<evidence type="ECO:0000256" key="15">
    <source>
        <dbReference type="ARBA" id="ARBA00063126"/>
    </source>
</evidence>
<accession>A0A165JXJ1</accession>
<comment type="catalytic activity">
    <reaction evidence="1">
        <text>S-ubiquitinyl-[E2 ubiquitin-conjugating enzyme]-L-cysteine + [acceptor protein]-L-lysine = [E2 ubiquitin-conjugating enzyme]-L-cysteine + N(6)-ubiquitinyl-[acceptor protein]-L-lysine.</text>
        <dbReference type="EC" id="2.3.2.27"/>
    </reaction>
</comment>
<feature type="region of interest" description="Disordered" evidence="20">
    <location>
        <begin position="748"/>
        <end position="767"/>
    </location>
</feature>
<keyword evidence="10" id="KW-0833">Ubl conjugation pathway</keyword>
<dbReference type="Proteomes" id="UP000076632">
    <property type="component" value="Unassembled WGS sequence"/>
</dbReference>
<evidence type="ECO:0000256" key="16">
    <source>
        <dbReference type="ARBA" id="ARBA00071072"/>
    </source>
</evidence>
<dbReference type="OMA" id="LEGWMRF"/>
<keyword evidence="25" id="KW-1185">Reference proteome</keyword>
<evidence type="ECO:0000256" key="8">
    <source>
        <dbReference type="ARBA" id="ARBA00022729"/>
    </source>
</evidence>
<feature type="transmembrane region" description="Helical" evidence="21">
    <location>
        <begin position="657"/>
        <end position="676"/>
    </location>
</feature>
<keyword evidence="13 21" id="KW-0472">Membrane</keyword>
<keyword evidence="7" id="KW-0479">Metal-binding</keyword>
<evidence type="ECO:0000256" key="20">
    <source>
        <dbReference type="SAM" id="MobiDB-lite"/>
    </source>
</evidence>
<keyword evidence="8 22" id="KW-0732">Signal</keyword>
<evidence type="ECO:0000313" key="24">
    <source>
        <dbReference type="EMBL" id="KZF26750.1"/>
    </source>
</evidence>
<evidence type="ECO:0000256" key="10">
    <source>
        <dbReference type="ARBA" id="ARBA00022786"/>
    </source>
</evidence>
<dbReference type="FunFam" id="3.30.40.10:FF:000626">
    <property type="entry name" value="Transmembrane ubiquitin ligase 1"/>
    <property type="match status" value="1"/>
</dbReference>
<feature type="compositionally biased region" description="Polar residues" evidence="20">
    <location>
        <begin position="508"/>
        <end position="518"/>
    </location>
</feature>
<feature type="domain" description="RING-type" evidence="23">
    <location>
        <begin position="774"/>
        <end position="848"/>
    </location>
</feature>
<dbReference type="InterPro" id="IPR001841">
    <property type="entry name" value="Znf_RING"/>
</dbReference>
<evidence type="ECO:0000256" key="12">
    <source>
        <dbReference type="ARBA" id="ARBA00022989"/>
    </source>
</evidence>
<feature type="compositionally biased region" description="Low complexity" evidence="20">
    <location>
        <begin position="567"/>
        <end position="580"/>
    </location>
</feature>
<evidence type="ECO:0000256" key="9">
    <source>
        <dbReference type="ARBA" id="ARBA00022771"/>
    </source>
</evidence>
<proteinExistence type="predicted"/>
<organism evidence="24 25">
    <name type="scientific">Xylona heveae (strain CBS 132557 / TC161)</name>
    <dbReference type="NCBI Taxonomy" id="1328760"/>
    <lineage>
        <taxon>Eukaryota</taxon>
        <taxon>Fungi</taxon>
        <taxon>Dikarya</taxon>
        <taxon>Ascomycota</taxon>
        <taxon>Pezizomycotina</taxon>
        <taxon>Xylonomycetes</taxon>
        <taxon>Xylonales</taxon>
        <taxon>Xylonaceae</taxon>
        <taxon>Xylona</taxon>
    </lineage>
</organism>
<dbReference type="PANTHER" id="PTHR22763">
    <property type="entry name" value="RING ZINC FINGER PROTEIN"/>
    <property type="match status" value="1"/>
</dbReference>
<feature type="signal peptide" evidence="22">
    <location>
        <begin position="1"/>
        <end position="25"/>
    </location>
</feature>